<dbReference type="PANTHER" id="PTHR34153:SF2">
    <property type="entry name" value="SI:CH211-262H13.3-RELATED"/>
    <property type="match status" value="1"/>
</dbReference>
<dbReference type="EMBL" id="CAXLJM020000076">
    <property type="protein sequence ID" value="CAL8129168.1"/>
    <property type="molecule type" value="Genomic_DNA"/>
</dbReference>
<accession>A0ABP1RJH0</accession>
<dbReference type="Proteomes" id="UP001642540">
    <property type="component" value="Unassembled WGS sequence"/>
</dbReference>
<organism evidence="1 2">
    <name type="scientific">Orchesella dallaii</name>
    <dbReference type="NCBI Taxonomy" id="48710"/>
    <lineage>
        <taxon>Eukaryota</taxon>
        <taxon>Metazoa</taxon>
        <taxon>Ecdysozoa</taxon>
        <taxon>Arthropoda</taxon>
        <taxon>Hexapoda</taxon>
        <taxon>Collembola</taxon>
        <taxon>Entomobryomorpha</taxon>
        <taxon>Entomobryoidea</taxon>
        <taxon>Orchesellidae</taxon>
        <taxon>Orchesellinae</taxon>
        <taxon>Orchesella</taxon>
    </lineage>
</organism>
<proteinExistence type="predicted"/>
<sequence>MVHPLTNCYAIVEFPKENSCQAIPTAWLTNNNKSCLYPRLPTFKLTDAVKKRITPAESWDTFDVWILTFTDTYEKARRKAARAELTYHLESDDQDDSRLRKRRARETTVTFNDTSSEEGAFIPANQKIRKPKPKRRQFKAKTTVLWIISQSTTTNFSSFPSTNFCLAPGSGTQRIEDTKLDDFNNQERVEVSEDELSFAPLNADSIDSSIDEPVHFNALPEARAATTTYTDALSLGLTVFQKTVLRALSVIQEDIKQLYALQKNSSDIERPSESTLTFSLPLCSVADFYTLNDWLAIKENAPVLCLQLKVAGGENIKSLTGNILSRLLGPGLCENLNFTGKFQKCKLKDSNTHSAIIGDRDGGRQRRHQERLRYPHQDEQQQINEQQN</sequence>
<name>A0ABP1RJH0_9HEXA</name>
<evidence type="ECO:0000313" key="2">
    <source>
        <dbReference type="Proteomes" id="UP001642540"/>
    </source>
</evidence>
<protein>
    <submittedName>
        <fullName evidence="1">Uncharacterized protein</fullName>
    </submittedName>
</protein>
<evidence type="ECO:0000313" key="1">
    <source>
        <dbReference type="EMBL" id="CAL8129168.1"/>
    </source>
</evidence>
<reference evidence="1 2" key="1">
    <citation type="submission" date="2024-08" db="EMBL/GenBank/DDBJ databases">
        <authorList>
            <person name="Cucini C."/>
            <person name="Frati F."/>
        </authorList>
    </citation>
    <scope>NUCLEOTIDE SEQUENCE [LARGE SCALE GENOMIC DNA]</scope>
</reference>
<gene>
    <name evidence="1" type="ORF">ODALV1_LOCUS22931</name>
</gene>
<dbReference type="PANTHER" id="PTHR34153">
    <property type="entry name" value="SI:CH211-262H13.3-RELATED-RELATED"/>
    <property type="match status" value="1"/>
</dbReference>
<keyword evidence="2" id="KW-1185">Reference proteome</keyword>
<comment type="caution">
    <text evidence="1">The sequence shown here is derived from an EMBL/GenBank/DDBJ whole genome shotgun (WGS) entry which is preliminary data.</text>
</comment>